<keyword evidence="5 13" id="KW-0436">Ligase</keyword>
<evidence type="ECO:0000256" key="1">
    <source>
        <dbReference type="ARBA" id="ARBA00008226"/>
    </source>
</evidence>
<evidence type="ECO:0000256" key="3">
    <source>
        <dbReference type="ARBA" id="ARBA00017959"/>
    </source>
</evidence>
<dbReference type="InterPro" id="IPR050058">
    <property type="entry name" value="Ala-tRNA_ligase"/>
</dbReference>
<accession>A0A2Z5T3W3</accession>
<organism evidence="13 14">
    <name type="scientific">endosymbiont of Rhynchophorus ferrugineus</name>
    <dbReference type="NCBI Taxonomy" id="1972133"/>
    <lineage>
        <taxon>Bacteria</taxon>
        <taxon>Pseudomonadati</taxon>
        <taxon>Pseudomonadota</taxon>
        <taxon>Gammaproteobacteria</taxon>
        <taxon>Candidatus Nardonella</taxon>
    </lineage>
</organism>
<name>A0A2Z5T3W3_9GAMM</name>
<comment type="similarity">
    <text evidence="1">Belongs to the class-II aminoacyl-tRNA synthetase family.</text>
</comment>
<dbReference type="InterPro" id="IPR018165">
    <property type="entry name" value="Ala-tRNA-synth_IIc_core"/>
</dbReference>
<keyword evidence="10" id="KW-0030">Aminoacyl-tRNA synthetase</keyword>
<dbReference type="InterPro" id="IPR018164">
    <property type="entry name" value="Ala-tRNA-synth_IIc_N"/>
</dbReference>
<evidence type="ECO:0000256" key="11">
    <source>
        <dbReference type="ARBA" id="ARBA00032577"/>
    </source>
</evidence>
<keyword evidence="4" id="KW-0820">tRNA-binding</keyword>
<dbReference type="InterPro" id="IPR045864">
    <property type="entry name" value="aa-tRNA-synth_II/BPL/LPL"/>
</dbReference>
<dbReference type="PANTHER" id="PTHR11777">
    <property type="entry name" value="ALANYL-TRNA SYNTHETASE"/>
    <property type="match status" value="1"/>
</dbReference>
<dbReference type="GO" id="GO:0005524">
    <property type="term" value="F:ATP binding"/>
    <property type="evidence" value="ECO:0007669"/>
    <property type="project" value="UniProtKB-KW"/>
</dbReference>
<keyword evidence="8" id="KW-0694">RNA-binding</keyword>
<evidence type="ECO:0000256" key="7">
    <source>
        <dbReference type="ARBA" id="ARBA00022840"/>
    </source>
</evidence>
<evidence type="ECO:0000256" key="4">
    <source>
        <dbReference type="ARBA" id="ARBA00022555"/>
    </source>
</evidence>
<dbReference type="KEGG" id="eor:NARRFE1_01370"/>
<dbReference type="PRINTS" id="PR00980">
    <property type="entry name" value="TRNASYNTHALA"/>
</dbReference>
<evidence type="ECO:0000313" key="13">
    <source>
        <dbReference type="EMBL" id="BBA85078.1"/>
    </source>
</evidence>
<dbReference type="GO" id="GO:0002161">
    <property type="term" value="F:aminoacyl-tRNA deacylase activity"/>
    <property type="evidence" value="ECO:0007669"/>
    <property type="project" value="TreeGrafter"/>
</dbReference>
<evidence type="ECO:0000256" key="8">
    <source>
        <dbReference type="ARBA" id="ARBA00022884"/>
    </source>
</evidence>
<keyword evidence="14" id="KW-1185">Reference proteome</keyword>
<evidence type="ECO:0000256" key="5">
    <source>
        <dbReference type="ARBA" id="ARBA00022598"/>
    </source>
</evidence>
<dbReference type="InterPro" id="IPR018162">
    <property type="entry name" value="Ala-tRNA-ligase_IIc_anticod-bd"/>
</dbReference>
<dbReference type="CDD" id="cd00673">
    <property type="entry name" value="AlaRS_core"/>
    <property type="match status" value="1"/>
</dbReference>
<feature type="domain" description="Alanyl-transfer RNA synthetases family profile" evidence="12">
    <location>
        <begin position="1"/>
        <end position="430"/>
    </location>
</feature>
<dbReference type="GO" id="GO:0000049">
    <property type="term" value="F:tRNA binding"/>
    <property type="evidence" value="ECO:0007669"/>
    <property type="project" value="UniProtKB-KW"/>
</dbReference>
<keyword evidence="9" id="KW-0648">Protein biosynthesis</keyword>
<dbReference type="PROSITE" id="PS50860">
    <property type="entry name" value="AA_TRNA_LIGASE_II_ALA"/>
    <property type="match status" value="1"/>
</dbReference>
<keyword evidence="6" id="KW-0547">Nucleotide-binding</keyword>
<keyword evidence="7" id="KW-0067">ATP-binding</keyword>
<protein>
    <recommendedName>
        <fullName evidence="3">Alanine--tRNA ligase</fullName>
        <ecNumber evidence="2">6.1.1.7</ecNumber>
    </recommendedName>
    <alternativeName>
        <fullName evidence="11">Alanyl-tRNA synthetase</fullName>
    </alternativeName>
</protein>
<evidence type="ECO:0000313" key="14">
    <source>
        <dbReference type="Proteomes" id="UP000289537"/>
    </source>
</evidence>
<evidence type="ECO:0000259" key="12">
    <source>
        <dbReference type="PROSITE" id="PS50860"/>
    </source>
</evidence>
<dbReference type="Gene3D" id="3.30.930.10">
    <property type="entry name" value="Bira Bifunctional Protein, Domain 2"/>
    <property type="match status" value="1"/>
</dbReference>
<dbReference type="InterPro" id="IPR002318">
    <property type="entry name" value="Ala-tRNA-lgiase_IIc"/>
</dbReference>
<dbReference type="SUPFAM" id="SSF55681">
    <property type="entry name" value="Class II aaRS and biotin synthetases"/>
    <property type="match status" value="1"/>
</dbReference>
<dbReference type="EC" id="6.1.1.7" evidence="2"/>
<dbReference type="RefSeq" id="WP_148708427.1">
    <property type="nucleotide sequence ID" value="NZ_AP018161.1"/>
</dbReference>
<dbReference type="PANTHER" id="PTHR11777:SF9">
    <property type="entry name" value="ALANINE--TRNA LIGASE, CYTOPLASMIC"/>
    <property type="match status" value="1"/>
</dbReference>
<dbReference type="AlphaFoldDB" id="A0A2Z5T3W3"/>
<dbReference type="OrthoDB" id="9803884at2"/>
<evidence type="ECO:0000256" key="6">
    <source>
        <dbReference type="ARBA" id="ARBA00022741"/>
    </source>
</evidence>
<evidence type="ECO:0000256" key="2">
    <source>
        <dbReference type="ARBA" id="ARBA00013168"/>
    </source>
</evidence>
<dbReference type="GO" id="GO:0005829">
    <property type="term" value="C:cytosol"/>
    <property type="evidence" value="ECO:0007669"/>
    <property type="project" value="TreeGrafter"/>
</dbReference>
<evidence type="ECO:0000256" key="10">
    <source>
        <dbReference type="ARBA" id="ARBA00023146"/>
    </source>
</evidence>
<dbReference type="Pfam" id="PF01411">
    <property type="entry name" value="tRNA-synt_2c"/>
    <property type="match status" value="1"/>
</dbReference>
<proteinExistence type="inferred from homology"/>
<gene>
    <name evidence="13" type="primary">alaS</name>
    <name evidence="13" type="ORF">NARRFE1_01370</name>
</gene>
<dbReference type="SUPFAM" id="SSF101353">
    <property type="entry name" value="Putative anticodon-binding domain of alanyl-tRNA synthetase (AlaRS)"/>
    <property type="match status" value="1"/>
</dbReference>
<dbReference type="EMBL" id="AP018161">
    <property type="protein sequence ID" value="BBA85078.1"/>
    <property type="molecule type" value="Genomic_DNA"/>
</dbReference>
<dbReference type="GO" id="GO:0004813">
    <property type="term" value="F:alanine-tRNA ligase activity"/>
    <property type="evidence" value="ECO:0007669"/>
    <property type="project" value="UniProtKB-EC"/>
</dbReference>
<reference evidence="13 14" key="1">
    <citation type="journal article" date="2017" name="Proc. Natl. Acad. Sci. U.S.A.">
        <title>Small genome symbiont underlies cuticle hardness in beetles.</title>
        <authorList>
            <person name="Anbutsu H."/>
            <person name="Moriyama M."/>
            <person name="Nikoh N."/>
            <person name="Hosokawa T."/>
            <person name="Futahashi R."/>
            <person name="Tanahashi M."/>
            <person name="Meng X.Y."/>
            <person name="Kuriwada T."/>
            <person name="Mori N."/>
            <person name="Oshima K."/>
            <person name="Hattori M."/>
            <person name="Fujie M."/>
            <person name="Satoh N."/>
            <person name="Maeda T."/>
            <person name="Shigenobu S."/>
            <person name="Koga R."/>
            <person name="Fukatsu T."/>
        </authorList>
    </citation>
    <scope>NUCLEOTIDE SEQUENCE [LARGE SCALE GENOMIC DNA]</scope>
    <source>
        <strain evidence="13">NARRFE1</strain>
    </source>
</reference>
<sequence>MFLSDLRKLFINYFIENNHKYIKSSSIVSKYKDLLFVNSGMSVFKKLFYNNNNLNFVDIVSNQKCLRVNGKYNDINNIGFSDRHNTFFEMLGNFSFGNYFKEKSIYMSFKFLTDKNYLSIDINKIIITVYYEDYDSYNIWKKLGIKKYNIVKVGDKNNIKYNSDNFWNISYFGLCGPCTEIYYDFGDKYDGNFPGYGNVGDRYLEIWNLVFIQYIMNKDRNLLKLKYNSVDTGMGLERIVSVIQNVNSNYEIKLFKDLIDIIKIELYKINFSVTFVKNISNSFFKIISDHIRSSIFIINDGIFPSNKKHGYILRKIIRRSYYNLTSIGIKKPFLYKLINKFLLVLYDNYNDKSLLKNNNNINKNIEDIIFKEENNFINILNNGLLILKKECKTNNNFFSRETINKLYNTYGLPIKLILDFCKSNNINFEY</sequence>
<dbReference type="GO" id="GO:0006419">
    <property type="term" value="P:alanyl-tRNA aminoacylation"/>
    <property type="evidence" value="ECO:0007669"/>
    <property type="project" value="InterPro"/>
</dbReference>
<dbReference type="Proteomes" id="UP000289537">
    <property type="component" value="Chromosome"/>
</dbReference>
<evidence type="ECO:0000256" key="9">
    <source>
        <dbReference type="ARBA" id="ARBA00022917"/>
    </source>
</evidence>